<evidence type="ECO:0000256" key="11">
    <source>
        <dbReference type="ARBA" id="ARBA00048212"/>
    </source>
</evidence>
<comment type="pathway">
    <text evidence="4">Amino-acid biosynthesis; L-valine biosynthesis; L-valine from pyruvate: step 4/4.</text>
</comment>
<evidence type="ECO:0000313" key="14">
    <source>
        <dbReference type="EMBL" id="KCZ86925.1"/>
    </source>
</evidence>
<evidence type="ECO:0000256" key="8">
    <source>
        <dbReference type="ARBA" id="ARBA00014472"/>
    </source>
</evidence>
<evidence type="ECO:0000256" key="6">
    <source>
        <dbReference type="ARBA" id="ARBA00009320"/>
    </source>
</evidence>
<dbReference type="InterPro" id="IPR050571">
    <property type="entry name" value="Class-IV_PLP-Dep_Aminotrnsfr"/>
</dbReference>
<dbReference type="FunFam" id="3.20.10.10:FF:000002">
    <property type="entry name" value="D-alanine aminotransferase"/>
    <property type="match status" value="1"/>
</dbReference>
<dbReference type="AlphaFoldDB" id="A0A059F8L0"/>
<evidence type="ECO:0000256" key="1">
    <source>
        <dbReference type="ARBA" id="ARBA00001933"/>
    </source>
</evidence>
<dbReference type="Pfam" id="PF01063">
    <property type="entry name" value="Aminotran_4"/>
    <property type="match status" value="1"/>
</dbReference>
<comment type="catalytic activity">
    <reaction evidence="13">
        <text>L-leucine + 2-oxoglutarate = 4-methyl-2-oxopentanoate + L-glutamate</text>
        <dbReference type="Rhea" id="RHEA:18321"/>
        <dbReference type="ChEBI" id="CHEBI:16810"/>
        <dbReference type="ChEBI" id="CHEBI:17865"/>
        <dbReference type="ChEBI" id="CHEBI:29985"/>
        <dbReference type="ChEBI" id="CHEBI:57427"/>
        <dbReference type="EC" id="2.6.1.42"/>
    </reaction>
</comment>
<comment type="catalytic activity">
    <reaction evidence="12">
        <text>L-isoleucine + 2-oxoglutarate = (S)-3-methyl-2-oxopentanoate + L-glutamate</text>
        <dbReference type="Rhea" id="RHEA:24801"/>
        <dbReference type="ChEBI" id="CHEBI:16810"/>
        <dbReference type="ChEBI" id="CHEBI:29985"/>
        <dbReference type="ChEBI" id="CHEBI:35146"/>
        <dbReference type="ChEBI" id="CHEBI:58045"/>
        <dbReference type="EC" id="2.6.1.42"/>
    </reaction>
</comment>
<evidence type="ECO:0000256" key="13">
    <source>
        <dbReference type="ARBA" id="ARBA00049229"/>
    </source>
</evidence>
<proteinExistence type="inferred from homology"/>
<dbReference type="OrthoDB" id="21319at2"/>
<comment type="caution">
    <text evidence="14">The sequence shown here is derived from an EMBL/GenBank/DDBJ whole genome shotgun (WGS) entry which is preliminary data.</text>
</comment>
<comment type="catalytic activity">
    <reaction evidence="11">
        <text>L-valine + 2-oxoglutarate = 3-methyl-2-oxobutanoate + L-glutamate</text>
        <dbReference type="Rhea" id="RHEA:24813"/>
        <dbReference type="ChEBI" id="CHEBI:11851"/>
        <dbReference type="ChEBI" id="CHEBI:16810"/>
        <dbReference type="ChEBI" id="CHEBI:29985"/>
        <dbReference type="ChEBI" id="CHEBI:57762"/>
        <dbReference type="EC" id="2.6.1.42"/>
    </reaction>
</comment>
<evidence type="ECO:0000256" key="5">
    <source>
        <dbReference type="ARBA" id="ARBA00005072"/>
    </source>
</evidence>
<accession>A0A059F8L0</accession>
<dbReference type="PATRIC" id="fig|1280951.3.peg.3360"/>
<keyword evidence="9" id="KW-0663">Pyridoxal phosphate</keyword>
<organism evidence="14 15">
    <name type="scientific">Hyphomonas hirschiana VP5</name>
    <dbReference type="NCBI Taxonomy" id="1280951"/>
    <lineage>
        <taxon>Bacteria</taxon>
        <taxon>Pseudomonadati</taxon>
        <taxon>Pseudomonadota</taxon>
        <taxon>Alphaproteobacteria</taxon>
        <taxon>Hyphomonadales</taxon>
        <taxon>Hyphomonadaceae</taxon>
        <taxon>Hyphomonas</taxon>
    </lineage>
</organism>
<evidence type="ECO:0000256" key="4">
    <source>
        <dbReference type="ARBA" id="ARBA00004931"/>
    </source>
</evidence>
<evidence type="ECO:0000256" key="3">
    <source>
        <dbReference type="ARBA" id="ARBA00004824"/>
    </source>
</evidence>
<comment type="function">
    <text evidence="2">Acts on leucine, isoleucine and valine.</text>
</comment>
<dbReference type="Gene3D" id="3.30.470.10">
    <property type="match status" value="1"/>
</dbReference>
<keyword evidence="10" id="KW-0100">Branched-chain amino acid biosynthesis</keyword>
<dbReference type="InterPro" id="IPR043132">
    <property type="entry name" value="BCAT-like_C"/>
</dbReference>
<evidence type="ECO:0000256" key="12">
    <source>
        <dbReference type="ARBA" id="ARBA00048798"/>
    </source>
</evidence>
<keyword evidence="14" id="KW-0808">Transferase</keyword>
<dbReference type="EMBL" id="ARYI01000021">
    <property type="protein sequence ID" value="KCZ86925.1"/>
    <property type="molecule type" value="Genomic_DNA"/>
</dbReference>
<keyword evidence="15" id="KW-1185">Reference proteome</keyword>
<gene>
    <name evidence="14" type="ORF">HHI_16672</name>
</gene>
<protein>
    <recommendedName>
        <fullName evidence="8">Probable branched-chain-amino-acid aminotransferase</fullName>
        <ecNumber evidence="7">2.6.1.42</ecNumber>
    </recommendedName>
</protein>
<dbReference type="InterPro" id="IPR036038">
    <property type="entry name" value="Aminotransferase-like"/>
</dbReference>
<evidence type="ECO:0000313" key="15">
    <source>
        <dbReference type="Proteomes" id="UP000025061"/>
    </source>
</evidence>
<evidence type="ECO:0000256" key="10">
    <source>
        <dbReference type="ARBA" id="ARBA00023304"/>
    </source>
</evidence>
<evidence type="ECO:0000256" key="2">
    <source>
        <dbReference type="ARBA" id="ARBA00003109"/>
    </source>
</evidence>
<dbReference type="EC" id="2.6.1.42" evidence="7"/>
<dbReference type="PANTHER" id="PTHR42743">
    <property type="entry name" value="AMINO-ACID AMINOTRANSFERASE"/>
    <property type="match status" value="1"/>
</dbReference>
<dbReference type="InterPro" id="IPR043131">
    <property type="entry name" value="BCAT-like_N"/>
</dbReference>
<evidence type="ECO:0000256" key="9">
    <source>
        <dbReference type="ARBA" id="ARBA00022898"/>
    </source>
</evidence>
<keyword evidence="10" id="KW-0028">Amino-acid biosynthesis</keyword>
<dbReference type="GO" id="GO:0004084">
    <property type="term" value="F:branched-chain-amino-acid transaminase activity"/>
    <property type="evidence" value="ECO:0007669"/>
    <property type="project" value="UniProtKB-EC"/>
</dbReference>
<dbReference type="Gene3D" id="3.20.10.10">
    <property type="entry name" value="D-amino Acid Aminotransferase, subunit A, domain 2"/>
    <property type="match status" value="1"/>
</dbReference>
<dbReference type="SUPFAM" id="SSF56752">
    <property type="entry name" value="D-aminoacid aminotransferase-like PLP-dependent enzymes"/>
    <property type="match status" value="1"/>
</dbReference>
<dbReference type="PANTHER" id="PTHR42743:SF11">
    <property type="entry name" value="AMINODEOXYCHORISMATE LYASE"/>
    <property type="match status" value="1"/>
</dbReference>
<evidence type="ECO:0000256" key="7">
    <source>
        <dbReference type="ARBA" id="ARBA00013053"/>
    </source>
</evidence>
<keyword evidence="14" id="KW-0032">Aminotransferase</keyword>
<comment type="similarity">
    <text evidence="6">Belongs to the class-IV pyridoxal-phosphate-dependent aminotransferase family.</text>
</comment>
<dbReference type="RefSeq" id="WP_035592660.1">
    <property type="nucleotide sequence ID" value="NZ_ARYI01000021.1"/>
</dbReference>
<sequence length="310" mass="34179">MIEQEDAHGVHDYLDDARNQDVLISVNGDLKKRGEAVVSVFDSGYLLGDGVWEGLRVMNGGVAFLPEHFKRLYAGAKTIDMDIGLGREELTGRLMDCLKANGMRDGVHIRLMVTRGIKKTPYQGPRFTIGKATIVIIPEFKMPVPSVIDQGVSLFTVHVRRTGPAEQDQKLNSHSKLNCIMACIQADKAGADEALMLDPAGFVATCNSTHFFIVRDGEVWTSPPEYCLGGITRGNIIQVCREAGIPVFEKRFSLFDVYSADEAFITGTFAGVTPVREVDGRVIEHKDGPISRRVRELYKALQARSLTPIV</sequence>
<reference evidence="14 15" key="1">
    <citation type="submission" date="2013-04" db="EMBL/GenBank/DDBJ databases">
        <title>Hyphomonas hirschiana VP5 Genome Sequencing.</title>
        <authorList>
            <person name="Lai Q."/>
            <person name="Shao Z."/>
        </authorList>
    </citation>
    <scope>NUCLEOTIDE SEQUENCE [LARGE SCALE GENOMIC DNA]</scope>
    <source>
        <strain evidence="14 15">VP5</strain>
    </source>
</reference>
<dbReference type="InterPro" id="IPR001544">
    <property type="entry name" value="Aminotrans_IV"/>
</dbReference>
<comment type="cofactor">
    <cofactor evidence="1">
        <name>pyridoxal 5'-phosphate</name>
        <dbReference type="ChEBI" id="CHEBI:597326"/>
    </cofactor>
</comment>
<dbReference type="GO" id="GO:0009082">
    <property type="term" value="P:branched-chain amino acid biosynthetic process"/>
    <property type="evidence" value="ECO:0007669"/>
    <property type="project" value="UniProtKB-KW"/>
</dbReference>
<dbReference type="GO" id="GO:0008652">
    <property type="term" value="P:amino acid biosynthetic process"/>
    <property type="evidence" value="ECO:0007669"/>
    <property type="project" value="UniProtKB-ARBA"/>
</dbReference>
<name>A0A059F8L0_9PROT</name>
<comment type="pathway">
    <text evidence="3">Amino-acid biosynthesis; L-isoleucine biosynthesis; L-isoleucine from 2-oxobutanoate: step 4/4.</text>
</comment>
<dbReference type="Proteomes" id="UP000025061">
    <property type="component" value="Unassembled WGS sequence"/>
</dbReference>
<comment type="pathway">
    <text evidence="5">Amino-acid biosynthesis; L-leucine biosynthesis; L-leucine from 3-methyl-2-oxobutanoate: step 4/4.</text>
</comment>